<dbReference type="FunFam" id="3.90.190.10:FF:000157">
    <property type="entry name" value="Protein-tyrosine phosphatase"/>
    <property type="match status" value="1"/>
</dbReference>
<evidence type="ECO:0000259" key="4">
    <source>
        <dbReference type="PROSITE" id="PS50056"/>
    </source>
</evidence>
<evidence type="ECO:0000313" key="7">
    <source>
        <dbReference type="Proteomes" id="UP000184076"/>
    </source>
</evidence>
<dbReference type="Proteomes" id="UP000184076">
    <property type="component" value="Unassembled WGS sequence"/>
</dbReference>
<reference evidence="7" key="1">
    <citation type="submission" date="2016-11" db="EMBL/GenBank/DDBJ databases">
        <authorList>
            <person name="Varghese N."/>
            <person name="Submissions S."/>
        </authorList>
    </citation>
    <scope>NUCLEOTIDE SEQUENCE [LARGE SCALE GENOMIC DNA]</scope>
    <source>
        <strain evidence="7">DSM 9756</strain>
    </source>
</reference>
<dbReference type="AlphaFoldDB" id="A0A1M5FUN7"/>
<accession>A0A1M5FUN7</accession>
<dbReference type="OrthoDB" id="9806482at2"/>
<keyword evidence="7" id="KW-1185">Reference proteome</keyword>
<dbReference type="SMART" id="SM00195">
    <property type="entry name" value="DSPc"/>
    <property type="match status" value="1"/>
</dbReference>
<proteinExistence type="predicted"/>
<sequence length="387" mass="44274">MSRYPLTWITEQLAAGHAPMSHADLESLRRQGVDAILNLCAEFCDLHEIEEKAGFEIHYLPTDDEGIPDPTALERALDWLNACLFTGKKVLVHCRFGIGRTGTVLTAFLLRRGYALKEARKILEGSRARPESYVQWKMLRRYCRREGSPGVCRFDLRERSLVDLSPYFSEYEEILREADEVFDRQAPDLPRCGDGTDACCRRLLYLQLVEAVHLNHRMGKEIPWDERLRAVERAATFRKRPAPPPRERTGIFAALFGRYAAPPPDREEPRREQILTRCPLSVDGRCLAFPFRPLLCRIHGLCVRYDGRVFCWGSGKGPAESSPSAPFDLDDVRRRLDRLSRRLLRDLTGREPPDTAGLVFPLPDVVSGAFARDCLYALEGRWDVFSR</sequence>
<evidence type="ECO:0000256" key="1">
    <source>
        <dbReference type="ARBA" id="ARBA00013064"/>
    </source>
</evidence>
<dbReference type="PROSITE" id="PS50056">
    <property type="entry name" value="TYR_PHOSPHATASE_2"/>
    <property type="match status" value="1"/>
</dbReference>
<dbReference type="InterPro" id="IPR000387">
    <property type="entry name" value="Tyr_Pase_dom"/>
</dbReference>
<dbReference type="Pfam" id="PF22785">
    <property type="entry name" value="Tc-R-P"/>
    <property type="match status" value="1"/>
</dbReference>
<protein>
    <recommendedName>
        <fullName evidence="1">protein-tyrosine-phosphatase</fullName>
        <ecNumber evidence="1">3.1.3.48</ecNumber>
    </recommendedName>
</protein>
<dbReference type="SMART" id="SM00404">
    <property type="entry name" value="PTPc_motif"/>
    <property type="match status" value="1"/>
</dbReference>
<dbReference type="PANTHER" id="PTHR23339">
    <property type="entry name" value="TYROSINE SPECIFIC PROTEIN PHOSPHATASE AND DUAL SPECIFICITY PROTEIN PHOSPHATASE"/>
    <property type="match status" value="1"/>
</dbReference>
<dbReference type="Gene3D" id="3.90.190.10">
    <property type="entry name" value="Protein tyrosine phosphatase superfamily"/>
    <property type="match status" value="1"/>
</dbReference>
<feature type="domain" description="Tyrosine specific protein phosphatases" evidence="4">
    <location>
        <begin position="87"/>
        <end position="127"/>
    </location>
</feature>
<dbReference type="InterPro" id="IPR029021">
    <property type="entry name" value="Prot-tyrosine_phosphatase-like"/>
</dbReference>
<dbReference type="InterPro" id="IPR003595">
    <property type="entry name" value="Tyr_Pase_cat"/>
</dbReference>
<feature type="domain" description="Tyrosine-protein phosphatase" evidence="3">
    <location>
        <begin position="4"/>
        <end position="151"/>
    </location>
</feature>
<dbReference type="InterPro" id="IPR016130">
    <property type="entry name" value="Tyr_Pase_AS"/>
</dbReference>
<dbReference type="PROSITE" id="PS50054">
    <property type="entry name" value="TYR_PHOSPHATASE_DUAL"/>
    <property type="match status" value="1"/>
</dbReference>
<dbReference type="InterPro" id="IPR050561">
    <property type="entry name" value="PTP"/>
</dbReference>
<evidence type="ECO:0000313" key="6">
    <source>
        <dbReference type="EMBL" id="SHF95139.1"/>
    </source>
</evidence>
<evidence type="ECO:0000256" key="2">
    <source>
        <dbReference type="ARBA" id="ARBA00022801"/>
    </source>
</evidence>
<gene>
    <name evidence="6" type="ORF">SAMN02745206_02974</name>
</gene>
<dbReference type="PROSITE" id="PS50206">
    <property type="entry name" value="RHODANESE_3"/>
    <property type="match status" value="1"/>
</dbReference>
<dbReference type="SUPFAM" id="SSF52799">
    <property type="entry name" value="(Phosphotyrosine protein) phosphatases II"/>
    <property type="match status" value="1"/>
</dbReference>
<organism evidence="6 7">
    <name type="scientific">Desulfacinum infernum DSM 9756</name>
    <dbReference type="NCBI Taxonomy" id="1121391"/>
    <lineage>
        <taxon>Bacteria</taxon>
        <taxon>Pseudomonadati</taxon>
        <taxon>Thermodesulfobacteriota</taxon>
        <taxon>Syntrophobacteria</taxon>
        <taxon>Syntrophobacterales</taxon>
        <taxon>Syntrophobacteraceae</taxon>
        <taxon>Desulfacinum</taxon>
    </lineage>
</organism>
<evidence type="ECO:0000259" key="5">
    <source>
        <dbReference type="PROSITE" id="PS50206"/>
    </source>
</evidence>
<dbReference type="GO" id="GO:0004725">
    <property type="term" value="F:protein tyrosine phosphatase activity"/>
    <property type="evidence" value="ECO:0007669"/>
    <property type="project" value="UniProtKB-EC"/>
</dbReference>
<dbReference type="STRING" id="1121391.SAMN02745206_02974"/>
<name>A0A1M5FUN7_9BACT</name>
<feature type="domain" description="Rhodanese" evidence="5">
    <location>
        <begin position="45"/>
        <end position="139"/>
    </location>
</feature>
<evidence type="ECO:0000259" key="3">
    <source>
        <dbReference type="PROSITE" id="PS50054"/>
    </source>
</evidence>
<dbReference type="RefSeq" id="WP_073040837.1">
    <property type="nucleotide sequence ID" value="NZ_FQVB01000033.1"/>
</dbReference>
<dbReference type="EC" id="3.1.3.48" evidence="1"/>
<dbReference type="InterPro" id="IPR001763">
    <property type="entry name" value="Rhodanese-like_dom"/>
</dbReference>
<dbReference type="EMBL" id="FQVB01000033">
    <property type="protein sequence ID" value="SHF95139.1"/>
    <property type="molecule type" value="Genomic_DNA"/>
</dbReference>
<dbReference type="PROSITE" id="PS00383">
    <property type="entry name" value="TYR_PHOSPHATASE_1"/>
    <property type="match status" value="1"/>
</dbReference>
<dbReference type="InterPro" id="IPR020422">
    <property type="entry name" value="TYR_PHOSPHATASE_DUAL_dom"/>
</dbReference>
<keyword evidence="2" id="KW-0378">Hydrolase</keyword>